<sequence length="120" mass="12963">MGMRQHMGSGNGRWPAGWGKTKYGNRGRAGLSRLMPGLCPCQRGQGQEGQERQRKGGQVQKRAQRAPIGVIVARVGLRIMRVDGHAVHHGVMMGGCVDRGGRVSRRGDVDPRQPHYGAAG</sequence>
<protein>
    <submittedName>
        <fullName evidence="2">Uncharacterized protein</fullName>
    </submittedName>
</protein>
<feature type="region of interest" description="Disordered" evidence="1">
    <location>
        <begin position="94"/>
        <end position="120"/>
    </location>
</feature>
<proteinExistence type="predicted"/>
<name>A0A0D6QB70_KOMXY</name>
<accession>A0A0D6QB70</accession>
<dbReference type="AlphaFoldDB" id="A0A0D6QB70"/>
<reference evidence="2 3" key="1">
    <citation type="submission" date="2012-11" db="EMBL/GenBank/DDBJ databases">
        <title>Whole genome sequence of Gluconacetobacter xylinus NBRC 13693.</title>
        <authorList>
            <person name="Azuma Y."/>
            <person name="Higashiura N."/>
            <person name="Hirakawa H."/>
            <person name="Matsushita K."/>
        </authorList>
    </citation>
    <scope>NUCLEOTIDE SEQUENCE [LARGE SCALE GENOMIC DNA]</scope>
    <source>
        <strain evidence="2 3">NBRC 13693</strain>
    </source>
</reference>
<comment type="caution">
    <text evidence="2">The sequence shown here is derived from an EMBL/GenBank/DDBJ whole genome shotgun (WGS) entry which is preliminary data.</text>
</comment>
<organism evidence="2 3">
    <name type="scientific">Komagataeibacter xylinus NBRC 13693</name>
    <dbReference type="NCBI Taxonomy" id="1234668"/>
    <lineage>
        <taxon>Bacteria</taxon>
        <taxon>Pseudomonadati</taxon>
        <taxon>Pseudomonadota</taxon>
        <taxon>Alphaproteobacteria</taxon>
        <taxon>Acetobacterales</taxon>
        <taxon>Acetobacteraceae</taxon>
        <taxon>Komagataeibacter</taxon>
    </lineage>
</organism>
<evidence type="ECO:0000256" key="1">
    <source>
        <dbReference type="SAM" id="MobiDB-lite"/>
    </source>
</evidence>
<evidence type="ECO:0000313" key="2">
    <source>
        <dbReference type="EMBL" id="GAO00594.1"/>
    </source>
</evidence>
<feature type="compositionally biased region" description="Basic and acidic residues" evidence="1">
    <location>
        <begin position="99"/>
        <end position="113"/>
    </location>
</feature>
<dbReference type="Proteomes" id="UP000032683">
    <property type="component" value="Unassembled WGS sequence"/>
</dbReference>
<gene>
    <name evidence="2" type="ORF">Gxy13693_053_002</name>
</gene>
<dbReference type="EMBL" id="BANJ01000053">
    <property type="protein sequence ID" value="GAO00594.1"/>
    <property type="molecule type" value="Genomic_DNA"/>
</dbReference>
<feature type="region of interest" description="Disordered" evidence="1">
    <location>
        <begin position="1"/>
        <end position="65"/>
    </location>
</feature>
<evidence type="ECO:0000313" key="3">
    <source>
        <dbReference type="Proteomes" id="UP000032683"/>
    </source>
</evidence>